<comment type="function">
    <text evidence="5">Guanylyltransferase that catalyzes the activation of (2S)-2-phospholactate (2-PL) as (2S)-lactyl-2-diphospho-5'-guanosine, via the condensation of 2-PL with GTP. It is involved in the biosynthesis of coenzyme F420, a hydride carrier cofactor.</text>
</comment>
<name>A0A343TM29_9EURY</name>
<gene>
    <name evidence="5 7" type="primary">cofC</name>
    <name evidence="7" type="ORF">AArcSl_2530</name>
</gene>
<dbReference type="Gene3D" id="6.10.140.50">
    <property type="match status" value="1"/>
</dbReference>
<organism evidence="7 8">
    <name type="scientific">Halalkaliarchaeum desulfuricum</name>
    <dbReference type="NCBI Taxonomy" id="2055893"/>
    <lineage>
        <taxon>Archaea</taxon>
        <taxon>Methanobacteriati</taxon>
        <taxon>Methanobacteriota</taxon>
        <taxon>Stenosarchaea group</taxon>
        <taxon>Halobacteria</taxon>
        <taxon>Halobacteriales</taxon>
        <taxon>Haloferacaceae</taxon>
        <taxon>Halalkaliarchaeum</taxon>
    </lineage>
</organism>
<comment type="similarity">
    <text evidence="5">Belongs to the CofC family.</text>
</comment>
<evidence type="ECO:0000256" key="1">
    <source>
        <dbReference type="ARBA" id="ARBA00022679"/>
    </source>
</evidence>
<dbReference type="EC" id="2.7.7.68" evidence="5"/>
<feature type="region of interest" description="Disordered" evidence="6">
    <location>
        <begin position="1"/>
        <end position="25"/>
    </location>
</feature>
<evidence type="ECO:0000313" key="7">
    <source>
        <dbReference type="EMBL" id="AUX10151.1"/>
    </source>
</evidence>
<dbReference type="GO" id="GO:0052645">
    <property type="term" value="P:F420-0 metabolic process"/>
    <property type="evidence" value="ECO:0007669"/>
    <property type="project" value="UniProtKB-UniRule"/>
</dbReference>
<evidence type="ECO:0000256" key="2">
    <source>
        <dbReference type="ARBA" id="ARBA00022695"/>
    </source>
</evidence>
<dbReference type="GO" id="GO:0005525">
    <property type="term" value="F:GTP binding"/>
    <property type="evidence" value="ECO:0007669"/>
    <property type="project" value="UniProtKB-KW"/>
</dbReference>
<dbReference type="GO" id="GO:0043814">
    <property type="term" value="F:phospholactate guanylyltransferase activity"/>
    <property type="evidence" value="ECO:0007669"/>
    <property type="project" value="UniProtKB-EC"/>
</dbReference>
<accession>A0A343TM29</accession>
<sequence>MKILIPFDGRNPKTRLSQTLSPEERSEFSAAMLEDVLDAIPSDSLDPEVVTTEPFDRDPGVETSTSSEPLNSVVNSYIDSTVPVAVVMADLPLIRTEQVERLLETPGDVVLAPGIGGGTNALVVRNQSFSVDYHGVSVRDHQRIARNRGLSTTKVDSYRLGLDVDEPSDLIEVLLHSSGRAADWLESNGFEIVEPGGRPTVARESD</sequence>
<dbReference type="AlphaFoldDB" id="A0A343TM29"/>
<proteinExistence type="inferred from homology"/>
<dbReference type="RefSeq" id="WP_119819925.1">
    <property type="nucleotide sequence ID" value="NZ_CP025066.1"/>
</dbReference>
<protein>
    <recommendedName>
        <fullName evidence="5">2-phospho-L-lactate guanylyltransferase</fullName>
        <shortName evidence="5">LP guanylyltransferase</shortName>
        <ecNumber evidence="5">2.7.7.68</ecNumber>
    </recommendedName>
</protein>
<dbReference type="SUPFAM" id="SSF53448">
    <property type="entry name" value="Nucleotide-diphospho-sugar transferases"/>
    <property type="match status" value="1"/>
</dbReference>
<keyword evidence="4 5" id="KW-0342">GTP-binding</keyword>
<keyword evidence="1 5" id="KW-0808">Transferase</keyword>
<evidence type="ECO:0000256" key="6">
    <source>
        <dbReference type="SAM" id="MobiDB-lite"/>
    </source>
</evidence>
<comment type="catalytic activity">
    <reaction evidence="5">
        <text>(2S)-2-phospholactate + GTP + H(+) = (2S)-lactyl-2-diphospho-5'-guanosine + diphosphate</text>
        <dbReference type="Rhea" id="RHEA:63424"/>
        <dbReference type="ChEBI" id="CHEBI:15378"/>
        <dbReference type="ChEBI" id="CHEBI:33019"/>
        <dbReference type="ChEBI" id="CHEBI:37565"/>
        <dbReference type="ChEBI" id="CHEBI:59435"/>
        <dbReference type="ChEBI" id="CHEBI:59906"/>
        <dbReference type="EC" id="2.7.7.68"/>
    </reaction>
</comment>
<dbReference type="NCBIfam" id="TIGR03552">
    <property type="entry name" value="F420_cofC"/>
    <property type="match status" value="1"/>
</dbReference>
<comment type="subunit">
    <text evidence="5">Homodimer.</text>
</comment>
<keyword evidence="2 5" id="KW-0548">Nucleotidyltransferase</keyword>
<keyword evidence="8" id="KW-1185">Reference proteome</keyword>
<reference evidence="8" key="1">
    <citation type="submission" date="2017-11" db="EMBL/GenBank/DDBJ databases">
        <title>Phenotypic and genomic properties of facultatively anaerobic sulfur-reducing natronoarchaea from hypersaline soda lakes.</title>
        <authorList>
            <person name="Sorokin D.Y."/>
            <person name="Kublanov I.V."/>
            <person name="Roman P."/>
            <person name="Sinninghe Damste J.S."/>
            <person name="Golyshin P.N."/>
            <person name="Rojo D."/>
            <person name="Ciordia S."/>
            <person name="Mena M.D.C."/>
            <person name="Ferrer M."/>
            <person name="Messina E."/>
            <person name="Smedile F."/>
            <person name="La Spada G."/>
            <person name="La Cono V."/>
            <person name="Yakimov M.M."/>
        </authorList>
    </citation>
    <scope>NUCLEOTIDE SEQUENCE [LARGE SCALE GENOMIC DNA]</scope>
    <source>
        <strain evidence="8">AArc-Sl</strain>
    </source>
</reference>
<comment type="pathway">
    <text evidence="5">Cofactor biosynthesis; coenzyme F420 biosynthesis.</text>
</comment>
<evidence type="ECO:0000256" key="3">
    <source>
        <dbReference type="ARBA" id="ARBA00022741"/>
    </source>
</evidence>
<dbReference type="Pfam" id="PF01983">
    <property type="entry name" value="CofC"/>
    <property type="match status" value="1"/>
</dbReference>
<dbReference type="UniPathway" id="UPA00071"/>
<dbReference type="EMBL" id="CP025066">
    <property type="protein sequence ID" value="AUX10151.1"/>
    <property type="molecule type" value="Genomic_DNA"/>
</dbReference>
<dbReference type="OrthoDB" id="11179at2157"/>
<dbReference type="InterPro" id="IPR029044">
    <property type="entry name" value="Nucleotide-diphossugar_trans"/>
</dbReference>
<dbReference type="KEGG" id="hdf:AArcSl_2530"/>
<dbReference type="GeneID" id="37878886"/>
<feature type="region of interest" description="Disordered" evidence="6">
    <location>
        <begin position="43"/>
        <end position="68"/>
    </location>
</feature>
<dbReference type="PANTHER" id="PTHR40392">
    <property type="entry name" value="2-PHOSPHO-L-LACTATE GUANYLYLTRANSFERASE"/>
    <property type="match status" value="1"/>
</dbReference>
<evidence type="ECO:0000256" key="5">
    <source>
        <dbReference type="HAMAP-Rule" id="MF_02114"/>
    </source>
</evidence>
<evidence type="ECO:0000313" key="8">
    <source>
        <dbReference type="Proteomes" id="UP000263012"/>
    </source>
</evidence>
<dbReference type="Gene3D" id="3.90.550.10">
    <property type="entry name" value="Spore Coat Polysaccharide Biosynthesis Protein SpsA, Chain A"/>
    <property type="match status" value="1"/>
</dbReference>
<dbReference type="PANTHER" id="PTHR40392:SF1">
    <property type="entry name" value="2-PHOSPHO-L-LACTATE GUANYLYLTRANSFERASE"/>
    <property type="match status" value="1"/>
</dbReference>
<dbReference type="InterPro" id="IPR002835">
    <property type="entry name" value="CofC"/>
</dbReference>
<evidence type="ECO:0000256" key="4">
    <source>
        <dbReference type="ARBA" id="ARBA00023134"/>
    </source>
</evidence>
<dbReference type="HAMAP" id="MF_02114">
    <property type="entry name" value="CofC"/>
    <property type="match status" value="1"/>
</dbReference>
<dbReference type="Proteomes" id="UP000263012">
    <property type="component" value="Chromosome"/>
</dbReference>
<keyword evidence="3 5" id="KW-0547">Nucleotide-binding</keyword>